<proteinExistence type="predicted"/>
<dbReference type="AlphaFoldDB" id="A0A644X2R1"/>
<evidence type="ECO:0000313" key="1">
    <source>
        <dbReference type="EMBL" id="MPM10171.1"/>
    </source>
</evidence>
<sequence length="338" mass="38105">MIHLFGEVPLVLSLQFQPPLHGVFELRTGSYKQFDGLCVAQAHKVVFEHILEPLQQAFVDELVKELHLGGAAVEHGLDDVLDHRLGDVHIPREVAERHLRLDHPELRRVARGKAVLRAERRAEGVDIPESHGERFAVELAGNGQVGRLAEEVAAKIDLAVFILWHIVQRQGRYLEHLPRAFAVRTRDQRRVDVDEPALLEELVNSRGHNGAHAERRLKGVCPRAEMLNGAQVFERMALFLQRVIAGASAFEHDFVCVDFERLRRVRRNHELAFDRNCAAGRQPVAKISIVALEHDLDGRKAAPVGQFDKAEGFPLAHGAHPAAYADLARVRFRRFLNL</sequence>
<comment type="caution">
    <text evidence="1">The sequence shown here is derived from an EMBL/GenBank/DDBJ whole genome shotgun (WGS) entry which is preliminary data.</text>
</comment>
<gene>
    <name evidence="1" type="ORF">SDC9_56496</name>
</gene>
<protein>
    <submittedName>
        <fullName evidence="1">Uncharacterized protein</fullName>
    </submittedName>
</protein>
<dbReference type="EMBL" id="VSSQ01001659">
    <property type="protein sequence ID" value="MPM10171.1"/>
    <property type="molecule type" value="Genomic_DNA"/>
</dbReference>
<reference evidence="1" key="1">
    <citation type="submission" date="2019-08" db="EMBL/GenBank/DDBJ databases">
        <authorList>
            <person name="Kucharzyk K."/>
            <person name="Murdoch R.W."/>
            <person name="Higgins S."/>
            <person name="Loffler F."/>
        </authorList>
    </citation>
    <scope>NUCLEOTIDE SEQUENCE</scope>
</reference>
<name>A0A644X2R1_9ZZZZ</name>
<accession>A0A644X2R1</accession>
<organism evidence="1">
    <name type="scientific">bioreactor metagenome</name>
    <dbReference type="NCBI Taxonomy" id="1076179"/>
    <lineage>
        <taxon>unclassified sequences</taxon>
        <taxon>metagenomes</taxon>
        <taxon>ecological metagenomes</taxon>
    </lineage>
</organism>